<proteinExistence type="predicted"/>
<comment type="caution">
    <text evidence="3">The sequence shown here is derived from an EMBL/GenBank/DDBJ whole genome shotgun (WGS) entry which is preliminary data.</text>
</comment>
<evidence type="ECO:0000313" key="4">
    <source>
        <dbReference type="Proteomes" id="UP001345219"/>
    </source>
</evidence>
<keyword evidence="2" id="KW-0732">Signal</keyword>
<dbReference type="AlphaFoldDB" id="A0AAN7KDS7"/>
<organism evidence="3 4">
    <name type="scientific">Trapa incisa</name>
    <dbReference type="NCBI Taxonomy" id="236973"/>
    <lineage>
        <taxon>Eukaryota</taxon>
        <taxon>Viridiplantae</taxon>
        <taxon>Streptophyta</taxon>
        <taxon>Embryophyta</taxon>
        <taxon>Tracheophyta</taxon>
        <taxon>Spermatophyta</taxon>
        <taxon>Magnoliopsida</taxon>
        <taxon>eudicotyledons</taxon>
        <taxon>Gunneridae</taxon>
        <taxon>Pentapetalae</taxon>
        <taxon>rosids</taxon>
        <taxon>malvids</taxon>
        <taxon>Myrtales</taxon>
        <taxon>Lythraceae</taxon>
        <taxon>Trapa</taxon>
    </lineage>
</organism>
<name>A0AAN7KDS7_9MYRT</name>
<dbReference type="Proteomes" id="UP001345219">
    <property type="component" value="Chromosome 11"/>
</dbReference>
<reference evidence="3 4" key="1">
    <citation type="journal article" date="2023" name="Hortic Res">
        <title>Pangenome of water caltrop reveals structural variations and asymmetric subgenome divergence after allopolyploidization.</title>
        <authorList>
            <person name="Zhang X."/>
            <person name="Chen Y."/>
            <person name="Wang L."/>
            <person name="Yuan Y."/>
            <person name="Fang M."/>
            <person name="Shi L."/>
            <person name="Lu R."/>
            <person name="Comes H.P."/>
            <person name="Ma Y."/>
            <person name="Chen Y."/>
            <person name="Huang G."/>
            <person name="Zhou Y."/>
            <person name="Zheng Z."/>
            <person name="Qiu Y."/>
        </authorList>
    </citation>
    <scope>NUCLEOTIDE SEQUENCE [LARGE SCALE GENOMIC DNA]</scope>
    <source>
        <tissue evidence="3">Roots</tissue>
    </source>
</reference>
<protein>
    <submittedName>
        <fullName evidence="3">Uncharacterized protein</fullName>
    </submittedName>
</protein>
<evidence type="ECO:0000256" key="2">
    <source>
        <dbReference type="SAM" id="SignalP"/>
    </source>
</evidence>
<keyword evidence="4" id="KW-1185">Reference proteome</keyword>
<feature type="region of interest" description="Disordered" evidence="1">
    <location>
        <begin position="53"/>
        <end position="85"/>
    </location>
</feature>
<gene>
    <name evidence="3" type="ORF">SAY87_013640</name>
</gene>
<accession>A0AAN7KDS7</accession>
<evidence type="ECO:0000256" key="1">
    <source>
        <dbReference type="SAM" id="MobiDB-lite"/>
    </source>
</evidence>
<dbReference type="EMBL" id="JAXIOK010000008">
    <property type="protein sequence ID" value="KAK4764202.1"/>
    <property type="molecule type" value="Genomic_DNA"/>
</dbReference>
<feature type="chain" id="PRO_5042884709" evidence="2">
    <location>
        <begin position="34"/>
        <end position="98"/>
    </location>
</feature>
<feature type="signal peptide" evidence="2">
    <location>
        <begin position="1"/>
        <end position="33"/>
    </location>
</feature>
<sequence length="98" mass="11036">MRTMKTCHRAPPLLCWLVLVFVLLSFLLLLCPSSEEGRAYFSGLKSVPRRMLASAGHKPGDQGAWKNLKTSLRKAPRSGSNPTQNNRLVISEVFLKRR</sequence>
<evidence type="ECO:0000313" key="3">
    <source>
        <dbReference type="EMBL" id="KAK4764202.1"/>
    </source>
</evidence>